<dbReference type="InterPro" id="IPR055404">
    <property type="entry name" value="ARM_KNTC1_2nd"/>
</dbReference>
<dbReference type="EMBL" id="JAHXZJ010000001">
    <property type="protein sequence ID" value="KAH0568364.1"/>
    <property type="molecule type" value="Genomic_DNA"/>
</dbReference>
<dbReference type="GO" id="GO:0031267">
    <property type="term" value="F:small GTPase binding"/>
    <property type="evidence" value="ECO:0007669"/>
    <property type="project" value="TreeGrafter"/>
</dbReference>
<evidence type="ECO:0000259" key="2">
    <source>
        <dbReference type="Pfam" id="PF10493"/>
    </source>
</evidence>
<dbReference type="GO" id="GO:0007094">
    <property type="term" value="P:mitotic spindle assembly checkpoint signaling"/>
    <property type="evidence" value="ECO:0007669"/>
    <property type="project" value="TreeGrafter"/>
</dbReference>
<dbReference type="PANTHER" id="PTHR15688">
    <property type="entry name" value="KINETOCHORE-ASSOCIATED PROTEIN 1"/>
    <property type="match status" value="1"/>
</dbReference>
<evidence type="ECO:0000259" key="5">
    <source>
        <dbReference type="Pfam" id="PF24516"/>
    </source>
</evidence>
<proteinExistence type="predicted"/>
<organism evidence="7 8">
    <name type="scientific">Cotesia glomerata</name>
    <name type="common">Lepidopteran parasitic wasp</name>
    <name type="synonym">Apanteles glomeratus</name>
    <dbReference type="NCBI Taxonomy" id="32391"/>
    <lineage>
        <taxon>Eukaryota</taxon>
        <taxon>Metazoa</taxon>
        <taxon>Ecdysozoa</taxon>
        <taxon>Arthropoda</taxon>
        <taxon>Hexapoda</taxon>
        <taxon>Insecta</taxon>
        <taxon>Pterygota</taxon>
        <taxon>Neoptera</taxon>
        <taxon>Endopterygota</taxon>
        <taxon>Hymenoptera</taxon>
        <taxon>Apocrita</taxon>
        <taxon>Ichneumonoidea</taxon>
        <taxon>Braconidae</taxon>
        <taxon>Microgastrinae</taxon>
        <taxon>Cotesia</taxon>
    </lineage>
</organism>
<evidence type="ECO:0008006" key="9">
    <source>
        <dbReference type="Google" id="ProtNLM"/>
    </source>
</evidence>
<feature type="domain" description="KNTC1 N-terminal" evidence="3">
    <location>
        <begin position="235"/>
        <end position="359"/>
    </location>
</feature>
<evidence type="ECO:0000313" key="8">
    <source>
        <dbReference type="Proteomes" id="UP000826195"/>
    </source>
</evidence>
<gene>
    <name evidence="7" type="ORF">KQX54_020535</name>
</gene>
<name>A0AAV7J7U8_COTGL</name>
<dbReference type="InterPro" id="IPR055405">
    <property type="entry name" value="ARM_KNTC1_3rd"/>
</dbReference>
<accession>A0AAV7J7U8</accession>
<evidence type="ECO:0000259" key="3">
    <source>
        <dbReference type="Pfam" id="PF24506"/>
    </source>
</evidence>
<dbReference type="GO" id="GO:0005828">
    <property type="term" value="C:kinetochore microtubule"/>
    <property type="evidence" value="ECO:0007669"/>
    <property type="project" value="TreeGrafter"/>
</dbReference>
<dbReference type="GO" id="GO:1903394">
    <property type="term" value="P:protein localization to kinetochore involved in kinetochore assembly"/>
    <property type="evidence" value="ECO:0007669"/>
    <property type="project" value="TreeGrafter"/>
</dbReference>
<dbReference type="InterPro" id="IPR052802">
    <property type="entry name" value="KNTC1"/>
</dbReference>
<evidence type="ECO:0000259" key="6">
    <source>
        <dbReference type="Pfam" id="PF24520"/>
    </source>
</evidence>
<feature type="domain" description="RZZ complex subunit KNTC1/ROD C-terminal" evidence="2">
    <location>
        <begin position="1487"/>
        <end position="2034"/>
    </location>
</feature>
<dbReference type="InterPro" id="IPR055403">
    <property type="entry name" value="ARM_KNTC1_1st"/>
</dbReference>
<feature type="domain" description="KNTC1 third ARM-repeats" evidence="4">
    <location>
        <begin position="1225"/>
        <end position="1443"/>
    </location>
</feature>
<dbReference type="PANTHER" id="PTHR15688:SF1">
    <property type="entry name" value="KINETOCHORE-ASSOCIATED PROTEIN 1"/>
    <property type="match status" value="1"/>
</dbReference>
<feature type="domain" description="KNTC1 second ARM-repeats" evidence="5">
    <location>
        <begin position="720"/>
        <end position="875"/>
    </location>
</feature>
<protein>
    <recommendedName>
        <fullName evidence="9">Kinetochore-associated protein 1</fullName>
    </recommendedName>
</protein>
<feature type="coiled-coil region" evidence="1">
    <location>
        <begin position="1388"/>
        <end position="1415"/>
    </location>
</feature>
<dbReference type="Pfam" id="PF24516">
    <property type="entry name" value="ARM_KNTC1_2nd"/>
    <property type="match status" value="1"/>
</dbReference>
<dbReference type="Pfam" id="PF10493">
    <property type="entry name" value="Rod_C"/>
    <property type="match status" value="1"/>
</dbReference>
<sequence length="2054" mass="237015">MWTKISSGFDADEETANFGTRNFAETPGSIYETWTLAVIQPDVEIEENPKVTATVFDTRLCVSVDNSITIFNDLSCNNVLSSIGFDSQVTSYCLSKDISLLFVSIEPAELHCFTLTDAGQEIFCLDLHQHFQCHRIIKVCLDEQNDLVNLFIVTSVGKIYQINDFNKAVSPNADDDNIIKAIQVLSVQNSKIKYADLKQSNKTSVKTLVTLGDDIYLFPANISCPLKSLPYQYIKAQFFKNYSGMICLRADKSLSIVHLNTLIGKKVWDGPVADFVTLQEASDSNHMLVLMDSEPSADTTSLHLMSFPDFKIIFTMTVPRTTYLIDVVGGELIDNLMIIEGMKNSSDLVSAIRVKSIGESLPEYRLQRLLKQQRFYEAREFASKFKLNCECIFQAQLSVLMNQLRPQLDDNETVDLDSFISILDQIKDVKYIYECCSKTLTRDYQDTKRLYMYTKKRIFDCINLSSTASITEDNSRLLHEVSDTLKKLETFECIQKVRSEYRSDDFTDIKEWDKFSRANLLEECIRYLSLGEVHAAALIWTRHISSIAPKVGRGTVEQILEVIPGNLGPTDLWPWLHQFIPSVTSFIPSSLTEIILWGYKKTKSLEKSHRDQWPAIGLQFLEGLVDLLHFEEYKVCFQLHQQYTNKNSQFHRLMKLMQAVSDLVDLKTHYKVLLPLNTYLSNPVDVVTLLLNKIHIDEIPGLMSNFLNQYMVNHSLKNDEVLSTYIQNTLKNSKQWWIGDKAPWDKRLTVVISYIHNIQNRLQQTLEVLKKAPVPWSDALSTLADQSYKYNHPLVAQIHIESNSITLKLILKKYGFAHIGCNINLYKNIIKQDRTDMVEDLFELTKADNNLRQEVIFTCLNYQLSRGNTERFMDTIDKLNGDLLINCCQQIVDMIKIKLSYNKLDTSLEYYMEVQNTLENKLKEALTSTKNKKYAELNDSYQTLKLLKNIYRLFKEFDIDVNQNKYCLHKKDIIHSYIVRIVSMCEDDTDWLIICKRVERVSDLLGLPKFFGLHEVLQQISPPQKLKDYIIDRLNSAGMSPDPDESRYIIKICSELLLNLDDNSQLAICLKNSCSSTLIHSTEKTESLTENLLLINRIEAYSEAVGAEKMETGLQSPLSFKLYPIYTDASFSPGNILLPLLKDALDICRHYKNISRGKEKALEVDPEVIRYIIKNLFHKVKAVQSEHHDYALLKIFMIIQTELCSYQPVSEEAVKEIKIVMKHCSCMLLKKLVSNRSFDIHLGLACLFLQDESEVIKILASISKYFQTDPSRDRVIKDLGYEYCRLIKNDSHIDLFNEQRIIHCWAERLGQYGISHQEVLQSNIEGKRNIMIRIMKSKKREALKVLEEFCCNFGFSLKDCYLKLLETLLLSWQPNYSLTTGKDGKKDLKVDETDIKELENVCKKLIKKIKNVEDSKHSEIKTHLETLKQRVNFYHYEIFLLLLNLGNEKDFELQSYLRFLKNYIRISPPTDIEREEWLNYCQDEHSLPAIAQWRLPYLPKVSIFKLITQELNLKTYEEWLKIAPVLKIANYCICTLAVKGAVAEAWPHNSVTNNKASSHSHNEWSIHLRNGALLQEIKKCINVCIKQKEEIQYGAAAWYHVVNYTPPGADRVAAAKECFLYAQNWQQQVDDPLAPDDSIKSKLYKIEEKYFKYTSKHTLYTYGLGQDRYLNLVENPEKLVRELYHDETIPARYKGVIKNRPDINAAVTKLGDIFKLNLMKIRLALLHEWLQPEVGDNKANDTLNMFNDFSTLSNSTTGDTFTTDDNLLRACYLVGSDNSENYANYLLNISLIEVNDEDYGNLYEPGMRFRALRVLQSIKDEVALADYAKRDPQRVNQYMKSLQYLTELERFGLSYSITNFDMCSKQKLVQILVNSQYSTPRALGLIPQLYLDYNIEDLSYLNTALEYMVKYLLVQELKKNLLKLGSIDRIINFPGYIAAWQLIINEPFNKLDHSSKSVDNCIEALRLLHVCPIIDKLQFSSIINYCILAKQSHFAASLLPFLSGNEQEIVLKKLLQNLNYEEITSKMLDLASKGVSIVYQVSKCFDHDFLFNVY</sequence>
<dbReference type="InterPro" id="IPR019527">
    <property type="entry name" value="RZZ-complex_KNTC1/ROD_C"/>
</dbReference>
<keyword evidence="8" id="KW-1185">Reference proteome</keyword>
<dbReference type="Pfam" id="PF24520">
    <property type="entry name" value="ARM_KNTC1_1st"/>
    <property type="match status" value="1"/>
</dbReference>
<evidence type="ECO:0000259" key="4">
    <source>
        <dbReference type="Pfam" id="PF24515"/>
    </source>
</evidence>
<comment type="caution">
    <text evidence="7">The sequence shown here is derived from an EMBL/GenBank/DDBJ whole genome shotgun (WGS) entry which is preliminary data.</text>
</comment>
<dbReference type="GO" id="GO:0000070">
    <property type="term" value="P:mitotic sister chromatid segregation"/>
    <property type="evidence" value="ECO:0007669"/>
    <property type="project" value="TreeGrafter"/>
</dbReference>
<feature type="domain" description="KNTC1 first ARM-repeats" evidence="6">
    <location>
        <begin position="368"/>
        <end position="618"/>
    </location>
</feature>
<dbReference type="Pfam" id="PF24506">
    <property type="entry name" value="KNTC1_N"/>
    <property type="match status" value="2"/>
</dbReference>
<evidence type="ECO:0000256" key="1">
    <source>
        <dbReference type="SAM" id="Coils"/>
    </source>
</evidence>
<reference evidence="7 8" key="1">
    <citation type="journal article" date="2021" name="J. Hered.">
        <title>A chromosome-level genome assembly of the parasitoid wasp, Cotesia glomerata (Hymenoptera: Braconidae).</title>
        <authorList>
            <person name="Pinto B.J."/>
            <person name="Weis J.J."/>
            <person name="Gamble T."/>
            <person name="Ode P.J."/>
            <person name="Paul R."/>
            <person name="Zaspel J.M."/>
        </authorList>
    </citation>
    <scope>NUCLEOTIDE SEQUENCE [LARGE SCALE GENOMIC DNA]</scope>
    <source>
        <strain evidence="7">CgM1</strain>
    </source>
</reference>
<keyword evidence="1" id="KW-0175">Coiled coil</keyword>
<dbReference type="GO" id="GO:1990423">
    <property type="term" value="C:RZZ complex"/>
    <property type="evidence" value="ECO:0007669"/>
    <property type="project" value="TreeGrafter"/>
</dbReference>
<dbReference type="GO" id="GO:0005737">
    <property type="term" value="C:cytoplasm"/>
    <property type="evidence" value="ECO:0007669"/>
    <property type="project" value="TreeGrafter"/>
</dbReference>
<dbReference type="InterPro" id="IPR055402">
    <property type="entry name" value="KNTC1_N"/>
</dbReference>
<feature type="domain" description="KNTC1 N-terminal" evidence="3">
    <location>
        <begin position="17"/>
        <end position="210"/>
    </location>
</feature>
<dbReference type="Proteomes" id="UP000826195">
    <property type="component" value="Unassembled WGS sequence"/>
</dbReference>
<evidence type="ECO:0000313" key="7">
    <source>
        <dbReference type="EMBL" id="KAH0568364.1"/>
    </source>
</evidence>
<dbReference type="Pfam" id="PF24515">
    <property type="entry name" value="ARM_KNTC1_3rd"/>
    <property type="match status" value="1"/>
</dbReference>